<evidence type="ECO:0000259" key="2">
    <source>
        <dbReference type="SMART" id="SM00909"/>
    </source>
</evidence>
<dbReference type="InterPro" id="IPR019606">
    <property type="entry name" value="GerMN"/>
</dbReference>
<evidence type="ECO:0000256" key="1">
    <source>
        <dbReference type="SAM" id="MobiDB-lite"/>
    </source>
</evidence>
<feature type="region of interest" description="Disordered" evidence="1">
    <location>
        <begin position="23"/>
        <end position="57"/>
    </location>
</feature>
<dbReference type="Pfam" id="PF10646">
    <property type="entry name" value="Germane"/>
    <property type="match status" value="1"/>
</dbReference>
<name>A0A4R5KX69_9BACL</name>
<dbReference type="OrthoDB" id="1954033at2"/>
<gene>
    <name evidence="3" type="ORF">E1757_00550</name>
</gene>
<evidence type="ECO:0000313" key="3">
    <source>
        <dbReference type="EMBL" id="TDG00173.1"/>
    </source>
</evidence>
<reference evidence="3 4" key="1">
    <citation type="submission" date="2019-03" db="EMBL/GenBank/DDBJ databases">
        <title>This is whole genome sequence of Paenibacillus sp MS74 strain.</title>
        <authorList>
            <person name="Trinh H.N."/>
        </authorList>
    </citation>
    <scope>NUCLEOTIDE SEQUENCE [LARGE SCALE GENOMIC DNA]</scope>
    <source>
        <strain evidence="3 4">MS74</strain>
    </source>
</reference>
<dbReference type="AlphaFoldDB" id="A0A4R5KX69"/>
<feature type="compositionally biased region" description="Polar residues" evidence="1">
    <location>
        <begin position="26"/>
        <end position="44"/>
    </location>
</feature>
<feature type="domain" description="GerMN" evidence="2">
    <location>
        <begin position="91"/>
        <end position="176"/>
    </location>
</feature>
<sequence>MHKHTIRSLIIIGVVALALSGCGQKPTDSGPASQGSTPPANGGQTAPPDQKPPAEKEAVSLPIKAYFGDEQATKLVEKEVTISYKDEKDKYMAALQALKNVPQDGKLVPLAGALGFKSAELKDKKLNVDLTVSGEGRLGAPGEKMLLDAIRQTLFQFKEVDAIDILVDGKPAESLMGHMDLPHPIKREQP</sequence>
<organism evidence="3 4">
    <name type="scientific">Paenibacillus piri</name>
    <dbReference type="NCBI Taxonomy" id="2547395"/>
    <lineage>
        <taxon>Bacteria</taxon>
        <taxon>Bacillati</taxon>
        <taxon>Bacillota</taxon>
        <taxon>Bacilli</taxon>
        <taxon>Bacillales</taxon>
        <taxon>Paenibacillaceae</taxon>
        <taxon>Paenibacillus</taxon>
    </lineage>
</organism>
<accession>A0A4R5KX69</accession>
<dbReference type="EMBL" id="SMRT01000001">
    <property type="protein sequence ID" value="TDG00173.1"/>
    <property type="molecule type" value="Genomic_DNA"/>
</dbReference>
<dbReference type="SMART" id="SM00909">
    <property type="entry name" value="Germane"/>
    <property type="match status" value="1"/>
</dbReference>
<keyword evidence="4" id="KW-1185">Reference proteome</keyword>
<proteinExistence type="predicted"/>
<dbReference type="RefSeq" id="WP_133224865.1">
    <property type="nucleotide sequence ID" value="NZ_SMRT01000001.1"/>
</dbReference>
<dbReference type="Proteomes" id="UP000295636">
    <property type="component" value="Unassembled WGS sequence"/>
</dbReference>
<dbReference type="PROSITE" id="PS51257">
    <property type="entry name" value="PROKAR_LIPOPROTEIN"/>
    <property type="match status" value="1"/>
</dbReference>
<evidence type="ECO:0000313" key="4">
    <source>
        <dbReference type="Proteomes" id="UP000295636"/>
    </source>
</evidence>
<comment type="caution">
    <text evidence="3">The sequence shown here is derived from an EMBL/GenBank/DDBJ whole genome shotgun (WGS) entry which is preliminary data.</text>
</comment>
<protein>
    <recommendedName>
        <fullName evidence="2">GerMN domain-containing protein</fullName>
    </recommendedName>
</protein>